<keyword evidence="2" id="KW-1185">Reference proteome</keyword>
<dbReference type="KEGG" id="schy:GVO57_07275"/>
<dbReference type="AlphaFoldDB" id="A0A7Z2NVN2"/>
<organism evidence="1 2">
    <name type="scientific">Sphingomonas changnyeongensis</name>
    <dbReference type="NCBI Taxonomy" id="2698679"/>
    <lineage>
        <taxon>Bacteria</taxon>
        <taxon>Pseudomonadati</taxon>
        <taxon>Pseudomonadota</taxon>
        <taxon>Alphaproteobacteria</taxon>
        <taxon>Sphingomonadales</taxon>
        <taxon>Sphingomonadaceae</taxon>
        <taxon>Sphingomonas</taxon>
    </lineage>
</organism>
<accession>A0A7Z2NVN2</accession>
<name>A0A7Z2NVN2_9SPHN</name>
<protein>
    <recommendedName>
        <fullName evidence="3">Right handed beta helix domain-containing protein</fullName>
    </recommendedName>
</protein>
<evidence type="ECO:0000313" key="2">
    <source>
        <dbReference type="Proteomes" id="UP000464468"/>
    </source>
</evidence>
<dbReference type="InterPro" id="IPR011050">
    <property type="entry name" value="Pectin_lyase_fold/virulence"/>
</dbReference>
<evidence type="ECO:0000313" key="1">
    <source>
        <dbReference type="EMBL" id="QHL90668.1"/>
    </source>
</evidence>
<proteinExistence type="predicted"/>
<reference evidence="1 2" key="1">
    <citation type="submission" date="2020-01" db="EMBL/GenBank/DDBJ databases">
        <title>Sphingomonas sp. C33 whole genome sequece.</title>
        <authorList>
            <person name="Park C."/>
        </authorList>
    </citation>
    <scope>NUCLEOTIDE SEQUENCE [LARGE SCALE GENOMIC DNA]</scope>
    <source>
        <strain evidence="1 2">C33</strain>
    </source>
</reference>
<dbReference type="EMBL" id="CP047895">
    <property type="protein sequence ID" value="QHL90668.1"/>
    <property type="molecule type" value="Genomic_DNA"/>
</dbReference>
<dbReference type="RefSeq" id="WP_160592595.1">
    <property type="nucleotide sequence ID" value="NZ_CP047895.1"/>
</dbReference>
<dbReference type="Proteomes" id="UP000464468">
    <property type="component" value="Chromosome"/>
</dbReference>
<gene>
    <name evidence="1" type="ORF">GVO57_07275</name>
</gene>
<evidence type="ECO:0008006" key="3">
    <source>
        <dbReference type="Google" id="ProtNLM"/>
    </source>
</evidence>
<sequence length="395" mass="43401">MRITTAQDLAAALRKCVGGEHIESAAPLTGVSLHGYRFPVDKPVRITGHFRADQRARNGWTNAVEVHQCASIEFVDSHFEAVVVSEYERYARGLYVERGERIALRRCRLGDGNQGALINRVDGLAIEDCDFANLGNFGLQGAVLKNFVLRRNIFRGFHLAFDPTLSAHVSPHGDAVQLMAVPGYEEGCERGLFEDNLIFCDPDNKVQGIYFQDLDDCALRAGRPHRDIHFKRDILLGAGWDALALDVAGGGLVIEDVQALMIQGGRPAPSEPPGGQQVVEARINIARKDGAEFRRSTASRLLLPGRYNAQVEGFTVSPQITLAQADQIASAWLARHRKKSAATDPLMDEIARLTAERGDLDAQRAAISRRIRQIDSRLRTLRRQAAAPISGARAV</sequence>
<dbReference type="SUPFAM" id="SSF51126">
    <property type="entry name" value="Pectin lyase-like"/>
    <property type="match status" value="1"/>
</dbReference>